<reference evidence="1" key="1">
    <citation type="submission" date="2014-11" db="EMBL/GenBank/DDBJ databases">
        <authorList>
            <person name="Amaro Gonzalez C."/>
        </authorList>
    </citation>
    <scope>NUCLEOTIDE SEQUENCE</scope>
</reference>
<evidence type="ECO:0000313" key="1">
    <source>
        <dbReference type="EMBL" id="JAH63558.1"/>
    </source>
</evidence>
<dbReference type="AlphaFoldDB" id="A0A0E9UF25"/>
<sequence length="29" mass="3103">MSKTTGPAVRKSSLFCDIIKLTFISTGSL</sequence>
<protein>
    <submittedName>
        <fullName evidence="1">Uncharacterized protein</fullName>
    </submittedName>
</protein>
<organism evidence="1">
    <name type="scientific">Anguilla anguilla</name>
    <name type="common">European freshwater eel</name>
    <name type="synonym">Muraena anguilla</name>
    <dbReference type="NCBI Taxonomy" id="7936"/>
    <lineage>
        <taxon>Eukaryota</taxon>
        <taxon>Metazoa</taxon>
        <taxon>Chordata</taxon>
        <taxon>Craniata</taxon>
        <taxon>Vertebrata</taxon>
        <taxon>Euteleostomi</taxon>
        <taxon>Actinopterygii</taxon>
        <taxon>Neopterygii</taxon>
        <taxon>Teleostei</taxon>
        <taxon>Anguilliformes</taxon>
        <taxon>Anguillidae</taxon>
        <taxon>Anguilla</taxon>
    </lineage>
</organism>
<proteinExistence type="predicted"/>
<reference evidence="1" key="2">
    <citation type="journal article" date="2015" name="Fish Shellfish Immunol.">
        <title>Early steps in the European eel (Anguilla anguilla)-Vibrio vulnificus interaction in the gills: Role of the RtxA13 toxin.</title>
        <authorList>
            <person name="Callol A."/>
            <person name="Pajuelo D."/>
            <person name="Ebbesson L."/>
            <person name="Teles M."/>
            <person name="MacKenzie S."/>
            <person name="Amaro C."/>
        </authorList>
    </citation>
    <scope>NUCLEOTIDE SEQUENCE</scope>
</reference>
<name>A0A0E9UF25_ANGAN</name>
<accession>A0A0E9UF25</accession>
<dbReference type="EMBL" id="GBXM01045019">
    <property type="protein sequence ID" value="JAH63558.1"/>
    <property type="molecule type" value="Transcribed_RNA"/>
</dbReference>